<dbReference type="InterPro" id="IPR045802">
    <property type="entry name" value="GRV2/DNAJC13_N"/>
</dbReference>
<evidence type="ECO:0000313" key="4">
    <source>
        <dbReference type="Proteomes" id="UP000663829"/>
    </source>
</evidence>
<dbReference type="Proteomes" id="UP000663829">
    <property type="component" value="Unassembled WGS sequence"/>
</dbReference>
<dbReference type="GO" id="GO:0010008">
    <property type="term" value="C:endosome membrane"/>
    <property type="evidence" value="ECO:0007669"/>
    <property type="project" value="TreeGrafter"/>
</dbReference>
<dbReference type="Gene3D" id="1.25.10.10">
    <property type="entry name" value="Leucine-rich Repeat Variant"/>
    <property type="match status" value="1"/>
</dbReference>
<accession>A0A814M4Z6</accession>
<dbReference type="EMBL" id="CAJNOQ010004788">
    <property type="protein sequence ID" value="CAF1074038.1"/>
    <property type="molecule type" value="Genomic_DNA"/>
</dbReference>
<dbReference type="SUPFAM" id="SSF46565">
    <property type="entry name" value="Chaperone J-domain"/>
    <property type="match status" value="1"/>
</dbReference>
<gene>
    <name evidence="2" type="ORF">GPM918_LOCUS17425</name>
    <name evidence="3" type="ORF">SRO942_LOCUS17426</name>
</gene>
<dbReference type="InterPro" id="IPR025640">
    <property type="entry name" value="GYF_2"/>
</dbReference>
<evidence type="ECO:0000313" key="3">
    <source>
        <dbReference type="EMBL" id="CAF3840848.1"/>
    </source>
</evidence>
<dbReference type="InterPro" id="IPR036869">
    <property type="entry name" value="J_dom_sf"/>
</dbReference>
<evidence type="ECO:0000259" key="1">
    <source>
        <dbReference type="PROSITE" id="PS50076"/>
    </source>
</evidence>
<dbReference type="InterPro" id="IPR016024">
    <property type="entry name" value="ARM-type_fold"/>
</dbReference>
<evidence type="ECO:0000313" key="2">
    <source>
        <dbReference type="EMBL" id="CAF1074038.1"/>
    </source>
</evidence>
<proteinExistence type="predicted"/>
<keyword evidence="4" id="KW-1185">Reference proteome</keyword>
<dbReference type="PANTHER" id="PTHR36983:SF2">
    <property type="entry name" value="DNAJ HOMOLOG SUBFAMILY C MEMBER 13"/>
    <property type="match status" value="1"/>
</dbReference>
<dbReference type="InterPro" id="IPR011989">
    <property type="entry name" value="ARM-like"/>
</dbReference>
<dbReference type="Gene3D" id="1.10.287.110">
    <property type="entry name" value="DnaJ domain"/>
    <property type="match status" value="1"/>
</dbReference>
<dbReference type="SUPFAM" id="SSF48371">
    <property type="entry name" value="ARM repeat"/>
    <property type="match status" value="2"/>
</dbReference>
<comment type="caution">
    <text evidence="2">The sequence shown here is derived from an EMBL/GenBank/DDBJ whole genome shotgun (WGS) entry which is preliminary data.</text>
</comment>
<dbReference type="Pfam" id="PF14237">
    <property type="entry name" value="GYF_2"/>
    <property type="match status" value="1"/>
</dbReference>
<name>A0A814M4Z6_9BILA</name>
<dbReference type="Pfam" id="PF00226">
    <property type="entry name" value="DnaJ"/>
    <property type="match status" value="1"/>
</dbReference>
<dbReference type="Proteomes" id="UP000681722">
    <property type="component" value="Unassembled WGS sequence"/>
</dbReference>
<dbReference type="CDD" id="cd06257">
    <property type="entry name" value="DnaJ"/>
    <property type="match status" value="1"/>
</dbReference>
<dbReference type="Pfam" id="PF19432">
    <property type="entry name" value="RME-8_N"/>
    <property type="match status" value="1"/>
</dbReference>
<dbReference type="FunFam" id="1.10.287.110:FF:000007">
    <property type="entry name" value="DnaJ (Hsp40) homolog, subfamily C, member 13"/>
    <property type="match status" value="1"/>
</dbReference>
<dbReference type="GO" id="GO:2000641">
    <property type="term" value="P:regulation of early endosome to late endosome transport"/>
    <property type="evidence" value="ECO:0007669"/>
    <property type="project" value="InterPro"/>
</dbReference>
<dbReference type="GO" id="GO:0006898">
    <property type="term" value="P:receptor-mediated endocytosis"/>
    <property type="evidence" value="ECO:0007669"/>
    <property type="project" value="TreeGrafter"/>
</dbReference>
<dbReference type="PANTHER" id="PTHR36983">
    <property type="entry name" value="DNAJ HOMOLOG SUBFAMILY C MEMBER 13"/>
    <property type="match status" value="1"/>
</dbReference>
<dbReference type="SMART" id="SM00271">
    <property type="entry name" value="DnaJ"/>
    <property type="match status" value="1"/>
</dbReference>
<organism evidence="2 4">
    <name type="scientific">Didymodactylos carnosus</name>
    <dbReference type="NCBI Taxonomy" id="1234261"/>
    <lineage>
        <taxon>Eukaryota</taxon>
        <taxon>Metazoa</taxon>
        <taxon>Spiralia</taxon>
        <taxon>Gnathifera</taxon>
        <taxon>Rotifera</taxon>
        <taxon>Eurotatoria</taxon>
        <taxon>Bdelloidea</taxon>
        <taxon>Philodinida</taxon>
        <taxon>Philodinidae</taxon>
        <taxon>Didymodactylos</taxon>
    </lineage>
</organism>
<dbReference type="InterPro" id="IPR001623">
    <property type="entry name" value="DnaJ_domain"/>
</dbReference>
<dbReference type="GO" id="GO:0007032">
    <property type="term" value="P:endosome organization"/>
    <property type="evidence" value="ECO:0007669"/>
    <property type="project" value="InterPro"/>
</dbReference>
<dbReference type="OrthoDB" id="69656at2759"/>
<dbReference type="PROSITE" id="PS50076">
    <property type="entry name" value="DNAJ_2"/>
    <property type="match status" value="1"/>
</dbReference>
<dbReference type="InterPro" id="IPR044978">
    <property type="entry name" value="GRV2/DNAJC13"/>
</dbReference>
<reference evidence="2" key="1">
    <citation type="submission" date="2021-02" db="EMBL/GenBank/DDBJ databases">
        <authorList>
            <person name="Nowell W R."/>
        </authorList>
    </citation>
    <scope>NUCLEOTIDE SEQUENCE</scope>
</reference>
<dbReference type="EMBL" id="CAJOBC010004789">
    <property type="protein sequence ID" value="CAF3840848.1"/>
    <property type="molecule type" value="Genomic_DNA"/>
</dbReference>
<protein>
    <recommendedName>
        <fullName evidence="1">J domain-containing protein</fullName>
    </recommendedName>
</protein>
<sequence length="2402" mass="276979">MTSKKLQQQQSITDNRDLSCYYVTKHSWRGKYKRIFSIGTHGITTYEPSTLEVTNTWPYEHVISLTPNVTKSAASSSTSSHQPTQHPEYVLTFRKQRKSDNMKFSCEYRSDIITDALRFQTLFYSEKPAISPRVYSGSKIHWSSQRPSILLRVQTYCLDQIDAQTNRYLCSYDYKDIEQIQLLAAGDVAKGFLLQDKQFSRLHAFLCEKTDELLTVMADLAQQTLGITLKINKKSATPITINDYVLNRFGRYSSDEHLTSFAEFVVYKYTPRHQDDVGVRRILCITETCLLERDPQTYNVCTLKPLTEVYALIRHVDNLQLFTVEYLRGKRCKYTSSERDILLATLLDSVRSSGNNDCCVKTTLTDRGKRFAPFTTLVDDDVEIQHVKFLVQLPTGTLFFFKYKALSFDNVVLGGQTSNDPSPSSPAPSQISSFSPTITYLEVLKRFNANVPYSGLINAVTSEGLFAENKEKLIHTALNSLLDNDTTTQDAEYLEDQYHCLRRLLASKAGFQAFTQLPKFRERIGVKIVKSLKLGDDNVTCAAIEMLNTLLQPIHLDYDIKQEQLNKSSILSSKKFLETLLDIFLKNVKQNTGSLIISSFLDFLTYTLCQPFSETTGTLHGQHFDVLLELVSTNGRTFFKLFQHSSFTIVKGAGLIMKSIIEEGSNEISAHMQDLALSECALPIHLLRALYTSSSDTRLLPLKYLSQNLIALWSTGHPTTYGLLKRIFPLGLLAYLDSNEQPEKDLDDQSITRDNLKLANEHQQQQQKGLNIGSSIAQTANKIRNTTQVKVIETHVQTFLQHWSIKLKQSKKIQKSNDNDKPIVLRKPRQRIKAEKNWKLFYQKFQFDHIRPTLIWNNKTREELRETIEQEIRNFNIDKDIGHGHLISWNYQEFEVLYTCLYDEIKIGTVYLRLLLEQDELIKQATSSTNNDELTGNYEPHEFFNDLYHRFLLSSTSLAPGMKSSSMKSMCLQAMTIVYGKYAEQIGPFNDTRSIVQMLDRCIDRTERDRLLLFIQKLILNIRNVRDLIDCGGIKLLIQLMCLAHLHINRACVPLQTNVIESSSNMNRDSEKEWYYGKQDKEKLGPYSFQELKEFYQEGIVDTKTKFWAQGMEGWKLMERIPQLKWTMLASGQSLLNESDMCALILDILIQMCDYYPSRDLITNSIIRPLPKIKRILNDSTCLPHLVQLLLTFDPQIVEKVVVLLNLLIQDNPMLTTFYMSGIFYFILMYTGSNILPIGHFLKYSHLKQAFRSDLEQTSQNKQNDLIYHSVLGHMLPEAMICYLENYGPEKFAQMFLGEYDQPETIWSNEMRRLMIEKIAVHLADYSPRLMSNIYAVYQYCNIPVINYPQLENELFCNQYYLRHLCDEKKFPDWPIKDPIALLKDCLQMWKSEIEKKPSDMSVEEAYEVLGIEIKSKEQQTTNNNESGKSDNQSTFQQPSEASIRKAYFKLAQKYHPDKNPDGREMFVKVNKAYEFLCLASRIKQGPNDFNLYLLLKTQTILYRRYKQILSEYKYAGYPMLIRILDQEWKNDQLFSLENTSQTALLPISIELLYYTLDCSELNCEELRRENGLEILTQVFQRCAGVLTKASKSDDFIVKISNYSALCYGVCGHFEKCRDLFVNTDLQCILKEICHCFNYTHLKQLCTSLCKASRSLCIQDQRLRDMFYKHGLLVYLCLGLFNYDYTLEESGIEMDIEKGDNRQYIDNQLSFDYMATLITLLHDNKDSFCLNTSCTFLTSYIVKQMLKIQPDESQLDNKDKYRPLLKLLNSNTETPYMIWDNSCRQELVEYLEQTRQILMKNEYKLNIDEFGRNFSYTAHKNELIIGDIFVRIYNLQPTTVLEEPKKFCTDLLDFLGTSSQYINTLISMKQQQQPQGDDSSKTVDVIQLEKQAHIEQALEALKNVIRNNIGIETLCLGHFKLLFSLLRMDNIHRTQILALELILHITGSNECVQDISQSNVIVYLLLALKSSPSKVQNDIQQLVLDILACLCSNTKIVKDLFTSGGLLYLLDIFANGQNSNIREKSAETMSKLMSDRLHGPRIRLILQKFLPSLFMDAMRDSCETSIQLFETQHENPELIWNDHIREMTCERISQLLTEFYSKQKLDPTEVKWSIDDNFLLLADDDEATRISQTELIIGGVYIRLLIQNPGWIVRRPKEFLTELLTRWSLNIKHPLEAHVNEFEMLTQCLMQLLNAQPTLCEHIPSIGFLPTIIQGLECKDNNSICASSIKILYQLSKNETCIQTMSTTCPQIISGFRIAMTIRHDHLGLIAECLHSLFKIPNNDEFIRDALKCQLIDYILTLLGQPLVDIEKPGSCKAHLVDTCKLMTQSLTYGEQILKILQQSTVWNDYKDQRHDLFIQTSTHMQAITGGSSGPAIAGYLTSTPSQIQQKIPPPIIDHGMD</sequence>
<feature type="domain" description="J" evidence="1">
    <location>
        <begin position="1405"/>
        <end position="1491"/>
    </location>
</feature>